<dbReference type="InterPro" id="IPR023214">
    <property type="entry name" value="HAD_sf"/>
</dbReference>
<dbReference type="EC" id="3.1.3.18" evidence="4"/>
<dbReference type="EMBL" id="WNDA01000006">
    <property type="protein sequence ID" value="MTU68597.1"/>
    <property type="molecule type" value="Genomic_DNA"/>
</dbReference>
<dbReference type="GO" id="GO:0008967">
    <property type="term" value="F:phosphoglycolate phosphatase activity"/>
    <property type="evidence" value="ECO:0007669"/>
    <property type="project" value="UniProtKB-EC"/>
</dbReference>
<evidence type="ECO:0000256" key="1">
    <source>
        <dbReference type="ARBA" id="ARBA00000830"/>
    </source>
</evidence>
<protein>
    <recommendedName>
        <fullName evidence="4">phosphoglycolate phosphatase</fullName>
        <ecNumber evidence="4">3.1.3.18</ecNumber>
    </recommendedName>
</protein>
<comment type="caution">
    <text evidence="5">The sequence shown here is derived from an EMBL/GenBank/DDBJ whole genome shotgun (WGS) entry which is preliminary data.</text>
</comment>
<comment type="similarity">
    <text evidence="3">Belongs to the HAD-like hydrolase superfamily. CbbY/CbbZ/Gph/YieH family.</text>
</comment>
<sequence>MIRAIITDFDGTLVDTFDANLKAYQKAFGEVGVVLSEEKYRECFGFRFDRFMEVMGISEKEIIVRIKSLKKDYYPLFFESLHPNDALIELIRSFKCFGGKTAIASTARKENLMNALKYLGIVDLFDLIYTGQDVENGKPSPEIYDKTMAELQVQPSDTLIFEDSEVGLQAAKASGAYFIKITF</sequence>
<dbReference type="Proteomes" id="UP000448908">
    <property type="component" value="Unassembled WGS sequence"/>
</dbReference>
<dbReference type="InterPro" id="IPR023198">
    <property type="entry name" value="PGP-like_dom2"/>
</dbReference>
<dbReference type="Gene3D" id="3.40.50.1000">
    <property type="entry name" value="HAD superfamily/HAD-like"/>
    <property type="match status" value="1"/>
</dbReference>
<reference evidence="5 6" key="1">
    <citation type="journal article" date="2019" name="Nat. Med.">
        <title>A library of human gut bacterial isolates paired with longitudinal multiomics data enables mechanistic microbiome research.</title>
        <authorList>
            <person name="Poyet M."/>
            <person name="Groussin M."/>
            <person name="Gibbons S.M."/>
            <person name="Avila-Pacheco J."/>
            <person name="Jiang X."/>
            <person name="Kearney S.M."/>
            <person name="Perrotta A.R."/>
            <person name="Berdy B."/>
            <person name="Zhao S."/>
            <person name="Lieberman T.D."/>
            <person name="Swanson P.K."/>
            <person name="Smith M."/>
            <person name="Roesemann S."/>
            <person name="Alexander J.E."/>
            <person name="Rich S.A."/>
            <person name="Livny J."/>
            <person name="Vlamakis H."/>
            <person name="Clish C."/>
            <person name="Bullock K."/>
            <person name="Deik A."/>
            <person name="Scott J."/>
            <person name="Pierce K.A."/>
            <person name="Xavier R.J."/>
            <person name="Alm E.J."/>
        </authorList>
    </citation>
    <scope>NUCLEOTIDE SEQUENCE [LARGE SCALE GENOMIC DNA]</scope>
    <source>
        <strain evidence="5 6">BIOML-A16</strain>
    </source>
</reference>
<dbReference type="Pfam" id="PF13419">
    <property type="entry name" value="HAD_2"/>
    <property type="match status" value="1"/>
</dbReference>
<keyword evidence="5" id="KW-0378">Hydrolase</keyword>
<dbReference type="SFLD" id="SFLDG01129">
    <property type="entry name" value="C1.5:_HAD__Beta-PGM__Phosphata"/>
    <property type="match status" value="1"/>
</dbReference>
<comment type="pathway">
    <text evidence="2">Organic acid metabolism; glycolate biosynthesis; glycolate from 2-phosphoglycolate: step 1/1.</text>
</comment>
<dbReference type="SUPFAM" id="SSF56784">
    <property type="entry name" value="HAD-like"/>
    <property type="match status" value="1"/>
</dbReference>
<dbReference type="PANTHER" id="PTHR43434:SF1">
    <property type="entry name" value="PHOSPHOGLYCOLATE PHOSPHATASE"/>
    <property type="match status" value="1"/>
</dbReference>
<dbReference type="SFLD" id="SFLDS00003">
    <property type="entry name" value="Haloacid_Dehalogenase"/>
    <property type="match status" value="1"/>
</dbReference>
<evidence type="ECO:0000256" key="3">
    <source>
        <dbReference type="ARBA" id="ARBA00006171"/>
    </source>
</evidence>
<gene>
    <name evidence="5" type="ORF">GMD92_05815</name>
</gene>
<dbReference type="PRINTS" id="PR00413">
    <property type="entry name" value="HADHALOGNASE"/>
</dbReference>
<evidence type="ECO:0000313" key="5">
    <source>
        <dbReference type="EMBL" id="MTU68597.1"/>
    </source>
</evidence>
<dbReference type="InterPro" id="IPR036412">
    <property type="entry name" value="HAD-like_sf"/>
</dbReference>
<dbReference type="Gene3D" id="1.10.150.240">
    <property type="entry name" value="Putative phosphatase, domain 2"/>
    <property type="match status" value="1"/>
</dbReference>
<dbReference type="AlphaFoldDB" id="A0AA43W2A6"/>
<dbReference type="RefSeq" id="WP_122205603.1">
    <property type="nucleotide sequence ID" value="NZ_QSKX01000004.1"/>
</dbReference>
<dbReference type="InterPro" id="IPR041492">
    <property type="entry name" value="HAD_2"/>
</dbReference>
<dbReference type="GO" id="GO:0006281">
    <property type="term" value="P:DNA repair"/>
    <property type="evidence" value="ECO:0007669"/>
    <property type="project" value="TreeGrafter"/>
</dbReference>
<organism evidence="5 6">
    <name type="scientific">Parabacteroides merdae</name>
    <dbReference type="NCBI Taxonomy" id="46503"/>
    <lineage>
        <taxon>Bacteria</taxon>
        <taxon>Pseudomonadati</taxon>
        <taxon>Bacteroidota</taxon>
        <taxon>Bacteroidia</taxon>
        <taxon>Bacteroidales</taxon>
        <taxon>Tannerellaceae</taxon>
        <taxon>Parabacteroides</taxon>
    </lineage>
</organism>
<dbReference type="InterPro" id="IPR006439">
    <property type="entry name" value="HAD-SF_hydro_IA"/>
</dbReference>
<accession>A0AA43W2A6</accession>
<name>A0AA43W2A6_9BACT</name>
<evidence type="ECO:0000313" key="6">
    <source>
        <dbReference type="Proteomes" id="UP000448908"/>
    </source>
</evidence>
<comment type="catalytic activity">
    <reaction evidence="1">
        <text>2-phosphoglycolate + H2O = glycolate + phosphate</text>
        <dbReference type="Rhea" id="RHEA:14369"/>
        <dbReference type="ChEBI" id="CHEBI:15377"/>
        <dbReference type="ChEBI" id="CHEBI:29805"/>
        <dbReference type="ChEBI" id="CHEBI:43474"/>
        <dbReference type="ChEBI" id="CHEBI:58033"/>
        <dbReference type="EC" id="3.1.3.18"/>
    </reaction>
</comment>
<dbReference type="NCBIfam" id="TIGR01509">
    <property type="entry name" value="HAD-SF-IA-v3"/>
    <property type="match status" value="1"/>
</dbReference>
<dbReference type="InterPro" id="IPR050155">
    <property type="entry name" value="HAD-like_hydrolase_sf"/>
</dbReference>
<proteinExistence type="inferred from homology"/>
<dbReference type="PANTHER" id="PTHR43434">
    <property type="entry name" value="PHOSPHOGLYCOLATE PHOSPHATASE"/>
    <property type="match status" value="1"/>
</dbReference>
<evidence type="ECO:0000256" key="4">
    <source>
        <dbReference type="ARBA" id="ARBA00013078"/>
    </source>
</evidence>
<evidence type="ECO:0000256" key="2">
    <source>
        <dbReference type="ARBA" id="ARBA00004818"/>
    </source>
</evidence>